<evidence type="ECO:0000256" key="4">
    <source>
        <dbReference type="ARBA" id="ARBA00022432"/>
    </source>
</evidence>
<comment type="similarity">
    <text evidence="2">Belongs to the archaeal-type GPI family.</text>
</comment>
<evidence type="ECO:0000256" key="5">
    <source>
        <dbReference type="ARBA" id="ARBA00023152"/>
    </source>
</evidence>
<evidence type="ECO:0000256" key="6">
    <source>
        <dbReference type="ARBA" id="ARBA00029321"/>
    </source>
</evidence>
<evidence type="ECO:0000313" key="9">
    <source>
        <dbReference type="Proteomes" id="UP001059773"/>
    </source>
</evidence>
<keyword evidence="4" id="KW-0312">Gluconeogenesis</keyword>
<reference evidence="8" key="1">
    <citation type="submission" date="2022-07" db="EMBL/GenBank/DDBJ databases">
        <title>FELIX.</title>
        <authorList>
            <person name="Wan K.H."/>
            <person name="Park S."/>
            <person name="Lawrence Q."/>
            <person name="Eichenberger J.P."/>
            <person name="Booth B.W."/>
            <person name="Piaggio A.J."/>
            <person name="Chandler J.C."/>
            <person name="Franklin A.B."/>
            <person name="Celniker S.E."/>
        </authorList>
    </citation>
    <scope>NUCLEOTIDE SEQUENCE</scope>
    <source>
        <strain evidence="8">QA-1986 374</strain>
    </source>
</reference>
<keyword evidence="9" id="KW-1185">Reference proteome</keyword>
<name>A0ABY5JRT7_9BACI</name>
<dbReference type="EC" id="5.3.1.9" evidence="3"/>
<proteinExistence type="inferred from homology"/>
<evidence type="ECO:0000256" key="3">
    <source>
        <dbReference type="ARBA" id="ARBA00011952"/>
    </source>
</evidence>
<evidence type="ECO:0000256" key="2">
    <source>
        <dbReference type="ARBA" id="ARBA00006542"/>
    </source>
</evidence>
<dbReference type="Proteomes" id="UP001059773">
    <property type="component" value="Chromosome"/>
</dbReference>
<dbReference type="RefSeq" id="WP_256707738.1">
    <property type="nucleotide sequence ID" value="NZ_CP101914.1"/>
</dbReference>
<sequence length="260" mass="29729">MVTFNPGFDIAIDEDKMTFIYGDETFGPEVERRYLNDIRKSLRNPNTDGPEVPYAIAMDIGKKKNISDLEERYLLYGAVIYSKGRFGEEPVRSQGHIHSISESCGSSTPEVYEIWKGEAIIYMQETAKDKPGKCYAVRTKAGEVVIVPPSWAHCTINANPEETMAFGAWCIRDYGFEYEDVRSHGGLAYFPILNKNSTIQWVSNDNYQASPLIEKNARAYPEFKIEKGIPIYNQYEMNHDLFTFVTNPQTVNNIWESFEP</sequence>
<dbReference type="InterPro" id="IPR010551">
    <property type="entry name" value="G6P_isomerase_prok"/>
</dbReference>
<evidence type="ECO:0000313" key="8">
    <source>
        <dbReference type="EMBL" id="UUI02500.1"/>
    </source>
</evidence>
<dbReference type="Gene3D" id="2.60.120.10">
    <property type="entry name" value="Jelly Rolls"/>
    <property type="match status" value="1"/>
</dbReference>
<feature type="domain" description="Glucose-6-phosphate isomerase prokaryote" evidence="7">
    <location>
        <begin position="51"/>
        <end position="207"/>
    </location>
</feature>
<organism evidence="8 9">
    <name type="scientific">Oceanobacillus jeddahense</name>
    <dbReference type="NCBI Taxonomy" id="1462527"/>
    <lineage>
        <taxon>Bacteria</taxon>
        <taxon>Bacillati</taxon>
        <taxon>Bacillota</taxon>
        <taxon>Bacilli</taxon>
        <taxon>Bacillales</taxon>
        <taxon>Bacillaceae</taxon>
        <taxon>Oceanobacillus</taxon>
    </lineage>
</organism>
<comment type="catalytic activity">
    <reaction evidence="6">
        <text>alpha-D-glucose 6-phosphate = beta-D-fructose 6-phosphate</text>
        <dbReference type="Rhea" id="RHEA:11816"/>
        <dbReference type="ChEBI" id="CHEBI:57634"/>
        <dbReference type="ChEBI" id="CHEBI:58225"/>
        <dbReference type="EC" id="5.3.1.9"/>
    </reaction>
</comment>
<dbReference type="SUPFAM" id="SSF51182">
    <property type="entry name" value="RmlC-like cupins"/>
    <property type="match status" value="1"/>
</dbReference>
<dbReference type="EMBL" id="CP101914">
    <property type="protein sequence ID" value="UUI02500.1"/>
    <property type="molecule type" value="Genomic_DNA"/>
</dbReference>
<evidence type="ECO:0000256" key="1">
    <source>
        <dbReference type="ARBA" id="ARBA00004926"/>
    </source>
</evidence>
<dbReference type="Pfam" id="PF06560">
    <property type="entry name" value="GPI"/>
    <property type="match status" value="1"/>
</dbReference>
<protein>
    <recommendedName>
        <fullName evidence="3">glucose-6-phosphate isomerase</fullName>
        <ecNumber evidence="3">5.3.1.9</ecNumber>
    </recommendedName>
</protein>
<accession>A0ABY5JRT7</accession>
<keyword evidence="5" id="KW-0324">Glycolysis</keyword>
<dbReference type="InterPro" id="IPR011051">
    <property type="entry name" value="RmlC_Cupin_sf"/>
</dbReference>
<dbReference type="InterPro" id="IPR014710">
    <property type="entry name" value="RmlC-like_jellyroll"/>
</dbReference>
<comment type="pathway">
    <text evidence="1">Carbohydrate degradation; glycolysis; D-glyceraldehyde 3-phosphate and glycerone phosphate from D-glucose: step 2/4.</text>
</comment>
<gene>
    <name evidence="8" type="ORF">NP439_21055</name>
</gene>
<evidence type="ECO:0000259" key="7">
    <source>
        <dbReference type="Pfam" id="PF06560"/>
    </source>
</evidence>